<dbReference type="NCBIfam" id="NF033674">
    <property type="entry name" value="stress_OB_fold"/>
    <property type="match status" value="1"/>
</dbReference>
<evidence type="ECO:0008006" key="5">
    <source>
        <dbReference type="Google" id="ProtNLM"/>
    </source>
</evidence>
<keyword evidence="1 2" id="KW-0732">Signal</keyword>
<evidence type="ECO:0000313" key="3">
    <source>
        <dbReference type="EMBL" id="BDQ36185.1"/>
    </source>
</evidence>
<dbReference type="RefSeq" id="WP_281762107.1">
    <property type="nucleotide sequence ID" value="NZ_AP026709.1"/>
</dbReference>
<gene>
    <name evidence="3" type="ORF">SYK_05450</name>
</gene>
<dbReference type="Pfam" id="PF04076">
    <property type="entry name" value="BOF"/>
    <property type="match status" value="1"/>
</dbReference>
<feature type="signal peptide" evidence="2">
    <location>
        <begin position="1"/>
        <end position="26"/>
    </location>
</feature>
<reference evidence="3 4" key="1">
    <citation type="submission" date="2022-08" db="EMBL/GenBank/DDBJ databases">
        <title>Genome Sequence of the sulphate-reducing bacterium, Pseudodesulfovibrio sp. SYK.</title>
        <authorList>
            <person name="Kondo R."/>
            <person name="Kataoka T."/>
        </authorList>
    </citation>
    <scope>NUCLEOTIDE SEQUENCE [LARGE SCALE GENOMIC DNA]</scope>
    <source>
        <strain evidence="3 4">SYK</strain>
    </source>
</reference>
<proteinExistence type="predicted"/>
<evidence type="ECO:0000256" key="2">
    <source>
        <dbReference type="SAM" id="SignalP"/>
    </source>
</evidence>
<evidence type="ECO:0000256" key="1">
    <source>
        <dbReference type="ARBA" id="ARBA00022729"/>
    </source>
</evidence>
<dbReference type="Proteomes" id="UP001317742">
    <property type="component" value="Chromosome"/>
</dbReference>
<accession>A0ABN6S1H2</accession>
<evidence type="ECO:0000313" key="4">
    <source>
        <dbReference type="Proteomes" id="UP001317742"/>
    </source>
</evidence>
<dbReference type="Gene3D" id="2.40.50.200">
    <property type="entry name" value="Bacterial OB-fold"/>
    <property type="match status" value="1"/>
</dbReference>
<organism evidence="3 4">
    <name type="scientific">Pseudodesulfovibrio nedwellii</name>
    <dbReference type="NCBI Taxonomy" id="2973072"/>
    <lineage>
        <taxon>Bacteria</taxon>
        <taxon>Pseudomonadati</taxon>
        <taxon>Thermodesulfobacteriota</taxon>
        <taxon>Desulfovibrionia</taxon>
        <taxon>Desulfovibrionales</taxon>
        <taxon>Desulfovibrionaceae</taxon>
    </lineage>
</organism>
<feature type="chain" id="PRO_5045823009" description="Bacterial OB-fold domain-containing protein" evidence="2">
    <location>
        <begin position="27"/>
        <end position="112"/>
    </location>
</feature>
<protein>
    <recommendedName>
        <fullName evidence="5">Bacterial OB-fold domain-containing protein</fullName>
    </recommendedName>
</protein>
<name>A0ABN6S1H2_9BACT</name>
<dbReference type="InterPro" id="IPR005220">
    <property type="entry name" value="CarO-like"/>
</dbReference>
<sequence>MKRMSIFLVFLMVIGLNFSTTSDLQAAGPHIVTTVAEAKASGIDAEVELSGRIVKMIQDDKFLFSDGTGELLVLIDGKMQDLNYENAKVVVSGLIAQNFMYTEVKADSIAVR</sequence>
<dbReference type="EMBL" id="AP026709">
    <property type="protein sequence ID" value="BDQ36185.1"/>
    <property type="molecule type" value="Genomic_DNA"/>
</dbReference>
<dbReference type="InterPro" id="IPR036700">
    <property type="entry name" value="BOBF_sf"/>
</dbReference>
<keyword evidence="4" id="KW-1185">Reference proteome</keyword>
<dbReference type="SUPFAM" id="SSF101756">
    <property type="entry name" value="Hypothetical protein YgiW"/>
    <property type="match status" value="1"/>
</dbReference>